<proteinExistence type="predicted"/>
<evidence type="ECO:0000259" key="1">
    <source>
        <dbReference type="Pfam" id="PF20167"/>
    </source>
</evidence>
<dbReference type="Pfam" id="PF20167">
    <property type="entry name" value="Transposase_32"/>
    <property type="match status" value="1"/>
</dbReference>
<evidence type="ECO:0000313" key="2">
    <source>
        <dbReference type="EMBL" id="PNX97534.1"/>
    </source>
</evidence>
<gene>
    <name evidence="2" type="ORF">L195_g020764</name>
</gene>
<organism evidence="2 3">
    <name type="scientific">Trifolium pratense</name>
    <name type="common">Red clover</name>
    <dbReference type="NCBI Taxonomy" id="57577"/>
    <lineage>
        <taxon>Eukaryota</taxon>
        <taxon>Viridiplantae</taxon>
        <taxon>Streptophyta</taxon>
        <taxon>Embryophyta</taxon>
        <taxon>Tracheophyta</taxon>
        <taxon>Spermatophyta</taxon>
        <taxon>Magnoliopsida</taxon>
        <taxon>eudicotyledons</taxon>
        <taxon>Gunneridae</taxon>
        <taxon>Pentapetalae</taxon>
        <taxon>rosids</taxon>
        <taxon>fabids</taxon>
        <taxon>Fabales</taxon>
        <taxon>Fabaceae</taxon>
        <taxon>Papilionoideae</taxon>
        <taxon>50 kb inversion clade</taxon>
        <taxon>NPAAA clade</taxon>
        <taxon>Hologalegina</taxon>
        <taxon>IRL clade</taxon>
        <taxon>Trifolieae</taxon>
        <taxon>Trifolium</taxon>
    </lineage>
</organism>
<dbReference type="EMBL" id="ASHM01015654">
    <property type="protein sequence ID" value="PNX97534.1"/>
    <property type="molecule type" value="Genomic_DNA"/>
</dbReference>
<protein>
    <recommendedName>
        <fullName evidence="1">Putative plant transposon protein domain-containing protein</fullName>
    </recommendedName>
</protein>
<evidence type="ECO:0000313" key="3">
    <source>
        <dbReference type="Proteomes" id="UP000236291"/>
    </source>
</evidence>
<dbReference type="InterPro" id="IPR046796">
    <property type="entry name" value="Transposase_32_dom"/>
</dbReference>
<dbReference type="AlphaFoldDB" id="A0A2K3N3G2"/>
<reference evidence="2 3" key="1">
    <citation type="journal article" date="2014" name="Am. J. Bot.">
        <title>Genome assembly and annotation for red clover (Trifolium pratense; Fabaceae).</title>
        <authorList>
            <person name="Istvanek J."/>
            <person name="Jaros M."/>
            <person name="Krenek A."/>
            <person name="Repkova J."/>
        </authorList>
    </citation>
    <scope>NUCLEOTIDE SEQUENCE [LARGE SCALE GENOMIC DNA]</scope>
    <source>
        <strain evidence="3">cv. Tatra</strain>
        <tissue evidence="2">Young leaves</tissue>
    </source>
</reference>
<name>A0A2K3N3G2_TRIPR</name>
<reference evidence="2 3" key="2">
    <citation type="journal article" date="2017" name="Front. Plant Sci.">
        <title>Gene Classification and Mining of Molecular Markers Useful in Red Clover (Trifolium pratense) Breeding.</title>
        <authorList>
            <person name="Istvanek J."/>
            <person name="Dluhosova J."/>
            <person name="Dluhos P."/>
            <person name="Patkova L."/>
            <person name="Nedelnik J."/>
            <person name="Repkova J."/>
        </authorList>
    </citation>
    <scope>NUCLEOTIDE SEQUENCE [LARGE SCALE GENOMIC DNA]</scope>
    <source>
        <strain evidence="3">cv. Tatra</strain>
        <tissue evidence="2">Young leaves</tissue>
    </source>
</reference>
<comment type="caution">
    <text evidence="2">The sequence shown here is derived from an EMBL/GenBank/DDBJ whole genome shotgun (WGS) entry which is preliminary data.</text>
</comment>
<dbReference type="Proteomes" id="UP000236291">
    <property type="component" value="Unassembled WGS sequence"/>
</dbReference>
<sequence>MPLSASSVPTRIRFGTFQPVARAWVEFWVKNVRVVGNSSEIQIDIVVAVKLIVEGKFIDLGIWLANDLYEMANNSNLTFTLGHCNLISPLCRANKVPGGTNDGGMHPVHPLA</sequence>
<feature type="domain" description="Putative plant transposon protein" evidence="1">
    <location>
        <begin position="10"/>
        <end position="97"/>
    </location>
</feature>
<accession>A0A2K3N3G2</accession>